<dbReference type="InterPro" id="IPR017850">
    <property type="entry name" value="Alkaline_phosphatase_core_sf"/>
</dbReference>
<reference evidence="17" key="1">
    <citation type="submission" date="2017-09" db="EMBL/GenBank/DDBJ databases">
        <title>Depth-based differentiation of microbial function through sediment-hosted aquifers and enrichment of novel symbionts in the deep terrestrial subsurface.</title>
        <authorList>
            <person name="Probst A.J."/>
            <person name="Ladd B."/>
            <person name="Jarett J.K."/>
            <person name="Geller-Mcgrath D.E."/>
            <person name="Sieber C.M.K."/>
            <person name="Emerson J.B."/>
            <person name="Anantharaman K."/>
            <person name="Thomas B.C."/>
            <person name="Malmstrom R."/>
            <person name="Stieglmeier M."/>
            <person name="Klingl A."/>
            <person name="Woyke T."/>
            <person name="Ryan C.M."/>
            <person name="Banfield J.F."/>
        </authorList>
    </citation>
    <scope>NUCLEOTIDE SEQUENCE [LARGE SCALE GENOMIC DNA]</scope>
</reference>
<dbReference type="FunFam" id="3.40.1450.10:FF:000002">
    <property type="entry name" value="2,3-bisphosphoglycerate-independent phosphoglycerate mutase"/>
    <property type="match status" value="1"/>
</dbReference>
<feature type="binding site" evidence="9 12">
    <location>
        <position position="191"/>
    </location>
    <ligand>
        <name>substrate</name>
    </ligand>
</feature>
<dbReference type="InterPro" id="IPR005995">
    <property type="entry name" value="Pgm_bpd_ind"/>
</dbReference>
<dbReference type="PANTHER" id="PTHR31637">
    <property type="entry name" value="2,3-BISPHOSPHOGLYCERATE-INDEPENDENT PHOSPHOGLYCERATE MUTASE"/>
    <property type="match status" value="1"/>
</dbReference>
<feature type="binding site" evidence="9 13">
    <location>
        <position position="413"/>
    </location>
    <ligand>
        <name>Mn(2+)</name>
        <dbReference type="ChEBI" id="CHEBI:29035"/>
        <label>1</label>
    </ligand>
</feature>
<evidence type="ECO:0000256" key="13">
    <source>
        <dbReference type="PIRSR" id="PIRSR001492-3"/>
    </source>
</evidence>
<name>A0A2H0UZC8_9BACT</name>
<feature type="binding site" evidence="9 13">
    <location>
        <position position="473"/>
    </location>
    <ligand>
        <name>Mn(2+)</name>
        <dbReference type="ChEBI" id="CHEBI:29035"/>
        <label>1</label>
    </ligand>
</feature>
<feature type="domain" description="Metalloenzyme" evidence="14">
    <location>
        <begin position="11"/>
        <end position="514"/>
    </location>
</feature>
<comment type="caution">
    <text evidence="16">The sequence shown here is derived from an EMBL/GenBank/DDBJ whole genome shotgun (WGS) entry which is preliminary data.</text>
</comment>
<dbReference type="Pfam" id="PF01676">
    <property type="entry name" value="Metalloenzyme"/>
    <property type="match status" value="1"/>
</dbReference>
<dbReference type="Pfam" id="PF06415">
    <property type="entry name" value="iPGM_N"/>
    <property type="match status" value="1"/>
</dbReference>
<dbReference type="GO" id="GO:0006096">
    <property type="term" value="P:glycolytic process"/>
    <property type="evidence" value="ECO:0007669"/>
    <property type="project" value="UniProtKB-UniRule"/>
</dbReference>
<dbReference type="SUPFAM" id="SSF53649">
    <property type="entry name" value="Alkaline phosphatase-like"/>
    <property type="match status" value="1"/>
</dbReference>
<dbReference type="SUPFAM" id="SSF64158">
    <property type="entry name" value="2,3-Bisphosphoglycerate-independent phosphoglycerate mutase, substrate-binding domain"/>
    <property type="match status" value="1"/>
</dbReference>
<keyword evidence="7 9" id="KW-0464">Manganese</keyword>
<proteinExistence type="inferred from homology"/>
<keyword evidence="5 9" id="KW-0479">Metal-binding</keyword>
<evidence type="ECO:0000256" key="2">
    <source>
        <dbReference type="ARBA" id="ARBA00002315"/>
    </source>
</evidence>
<keyword evidence="6 9" id="KW-0324">Glycolysis</keyword>
<dbReference type="Proteomes" id="UP000228510">
    <property type="component" value="Unassembled WGS sequence"/>
</dbReference>
<dbReference type="PANTHER" id="PTHR31637:SF0">
    <property type="entry name" value="2,3-BISPHOSPHOGLYCERATE-INDEPENDENT PHOSPHOGLYCERATE MUTASE"/>
    <property type="match status" value="1"/>
</dbReference>
<dbReference type="InterPro" id="IPR006124">
    <property type="entry name" value="Metalloenzyme"/>
</dbReference>
<dbReference type="EMBL" id="PFAT01000037">
    <property type="protein sequence ID" value="PIR92193.1"/>
    <property type="molecule type" value="Genomic_DNA"/>
</dbReference>
<evidence type="ECO:0000259" key="15">
    <source>
        <dbReference type="Pfam" id="PF06415"/>
    </source>
</evidence>
<sequence>MKIDRNKTAIKPLVLIILDGWGIAPPSKGNAIALAKTPTMDRLQKEYPYAELCASGRCVGLPDKQEGNSEAGHMNIGAGRVVDQDVVRVTKTVKDGTFFKNAAFLQAVKHVKKNKSHLHLMGLLSNGMSAHSEPEHLQALLEFTRQKNLSPVYLHLFTDGRDSPQHAALKLIKQLETQLKPNARIATIMGRYYGMDRKKNWANTEAAYDVLTCDRCSGHAAASVTDAITESYNRNQTDEFMEPYVIVRHGRRLPPVGDNDALIFFNLRSDRARQITKAFVQKEFERINPGAFRRKNIPRNLLFVAMTDFGPDLDSVISAYPSIDLKATLPMRLRHLRQWYVAEAEKYAHVTYFFNGGYADTVAGEQRVIVRSPDVKSYDETPAMSSGKITDIVLGHMRERNFDFLAVNYACPDMIAHTGNLAAGVTAAAVTDACLSRVIKEATKNNLRVIITADHGNLEGMINLQTGEVDTEHSTSPVPFVLFNRELKGKKNLLRSSGILGDIAPTILQLFNLKQPKEMTGKSLFKKP</sequence>
<evidence type="ECO:0000256" key="6">
    <source>
        <dbReference type="ARBA" id="ARBA00023152"/>
    </source>
</evidence>
<keyword evidence="8 9" id="KW-0413">Isomerase</keyword>
<feature type="binding site" evidence="9 13">
    <location>
        <position position="417"/>
    </location>
    <ligand>
        <name>Mn(2+)</name>
        <dbReference type="ChEBI" id="CHEBI:29035"/>
        <label>1</label>
    </ligand>
</feature>
<dbReference type="GO" id="GO:0030145">
    <property type="term" value="F:manganese ion binding"/>
    <property type="evidence" value="ECO:0007669"/>
    <property type="project" value="UniProtKB-UniRule"/>
</dbReference>
<dbReference type="InterPro" id="IPR036646">
    <property type="entry name" value="PGAM_B_sf"/>
</dbReference>
<dbReference type="CDD" id="cd16010">
    <property type="entry name" value="iPGM"/>
    <property type="match status" value="1"/>
</dbReference>
<feature type="binding site" evidence="9 13">
    <location>
        <position position="69"/>
    </location>
    <ligand>
        <name>Mn(2+)</name>
        <dbReference type="ChEBI" id="CHEBI:29035"/>
        <label>2</label>
    </ligand>
</feature>
<feature type="binding site" evidence="9 12">
    <location>
        <begin position="161"/>
        <end position="162"/>
    </location>
    <ligand>
        <name>substrate</name>
    </ligand>
</feature>
<dbReference type="GO" id="GO:0006007">
    <property type="term" value="P:glucose catabolic process"/>
    <property type="evidence" value="ECO:0007669"/>
    <property type="project" value="InterPro"/>
</dbReference>
<evidence type="ECO:0000256" key="5">
    <source>
        <dbReference type="ARBA" id="ARBA00022723"/>
    </source>
</evidence>
<comment type="function">
    <text evidence="2 9">Catalyzes the interconversion of 2-phosphoglycerate and 3-phosphoglycerate.</text>
</comment>
<comment type="pathway">
    <text evidence="3 9">Carbohydrate degradation; glycolysis; pyruvate from D-glyceraldehyde 3-phosphate: step 3/5.</text>
</comment>
<feature type="binding site" evidence="9 12">
    <location>
        <position position="131"/>
    </location>
    <ligand>
        <name>substrate</name>
    </ligand>
</feature>
<feature type="domain" description="BPG-independent PGAM N-terminal" evidence="15">
    <location>
        <begin position="89"/>
        <end position="309"/>
    </location>
</feature>
<evidence type="ECO:0000256" key="1">
    <source>
        <dbReference type="ARBA" id="ARBA00000370"/>
    </source>
</evidence>
<dbReference type="InterPro" id="IPR011258">
    <property type="entry name" value="BPG-indep_PGM_N"/>
</dbReference>
<feature type="binding site" evidence="9 12">
    <location>
        <position position="197"/>
    </location>
    <ligand>
        <name>substrate</name>
    </ligand>
</feature>
<evidence type="ECO:0000313" key="16">
    <source>
        <dbReference type="EMBL" id="PIR92193.1"/>
    </source>
</evidence>
<evidence type="ECO:0000256" key="10">
    <source>
        <dbReference type="NCBIfam" id="TIGR01307"/>
    </source>
</evidence>
<comment type="cofactor">
    <cofactor evidence="9">
        <name>Mn(2+)</name>
        <dbReference type="ChEBI" id="CHEBI:29035"/>
    </cofactor>
    <text evidence="9">Binds 2 manganese ions per subunit.</text>
</comment>
<dbReference type="Gene3D" id="3.40.720.10">
    <property type="entry name" value="Alkaline Phosphatase, subunit A"/>
    <property type="match status" value="1"/>
</dbReference>
<dbReference type="HAMAP" id="MF_01038">
    <property type="entry name" value="GpmI"/>
    <property type="match status" value="1"/>
</dbReference>
<evidence type="ECO:0000259" key="14">
    <source>
        <dbReference type="Pfam" id="PF01676"/>
    </source>
</evidence>
<comment type="subunit">
    <text evidence="9">Monomer.</text>
</comment>
<feature type="binding site" evidence="9 13">
    <location>
        <position position="454"/>
    </location>
    <ligand>
        <name>Mn(2+)</name>
        <dbReference type="ChEBI" id="CHEBI:29035"/>
        <label>2</label>
    </ligand>
</feature>
<gene>
    <name evidence="9" type="primary">gpmI</name>
    <name evidence="16" type="ORF">COU01_03100</name>
</gene>
<feature type="binding site" evidence="9 13">
    <location>
        <position position="19"/>
    </location>
    <ligand>
        <name>Mn(2+)</name>
        <dbReference type="ChEBI" id="CHEBI:29035"/>
        <label>2</label>
    </ligand>
</feature>
<evidence type="ECO:0000256" key="9">
    <source>
        <dbReference type="HAMAP-Rule" id="MF_01038"/>
    </source>
</evidence>
<feature type="binding site" evidence="9 13">
    <location>
        <position position="455"/>
    </location>
    <ligand>
        <name>Mn(2+)</name>
        <dbReference type="ChEBI" id="CHEBI:29035"/>
        <label>2</label>
    </ligand>
</feature>
<dbReference type="Gene3D" id="3.40.1450.10">
    <property type="entry name" value="BPG-independent phosphoglycerate mutase, domain B"/>
    <property type="match status" value="1"/>
</dbReference>
<protein>
    <recommendedName>
        <fullName evidence="9 10">2,3-bisphosphoglycerate-independent phosphoglycerate mutase</fullName>
        <shortName evidence="9">BPG-independent PGAM</shortName>
        <shortName evidence="9">Phosphoglyceromutase</shortName>
        <shortName evidence="9">iPGM</shortName>
        <ecNumber evidence="9 10">5.4.2.12</ecNumber>
    </recommendedName>
</protein>
<evidence type="ECO:0000313" key="17">
    <source>
        <dbReference type="Proteomes" id="UP000228510"/>
    </source>
</evidence>
<dbReference type="AlphaFoldDB" id="A0A2H0UZC8"/>
<dbReference type="UniPathway" id="UPA00109">
    <property type="reaction ID" value="UER00186"/>
</dbReference>
<comment type="catalytic activity">
    <reaction evidence="1 9">
        <text>(2R)-2-phosphoglycerate = (2R)-3-phosphoglycerate</text>
        <dbReference type="Rhea" id="RHEA:15901"/>
        <dbReference type="ChEBI" id="CHEBI:58272"/>
        <dbReference type="ChEBI" id="CHEBI:58289"/>
        <dbReference type="EC" id="5.4.2.12"/>
    </reaction>
</comment>
<feature type="active site" description="Phosphoserine intermediate" evidence="9 11">
    <location>
        <position position="69"/>
    </location>
</feature>
<evidence type="ECO:0000256" key="4">
    <source>
        <dbReference type="ARBA" id="ARBA00008819"/>
    </source>
</evidence>
<accession>A0A2H0UZC8</accession>
<comment type="similarity">
    <text evidence="4 9">Belongs to the BPG-independent phosphoglycerate mutase family.</text>
</comment>
<dbReference type="PIRSF" id="PIRSF001492">
    <property type="entry name" value="IPGAM"/>
    <property type="match status" value="1"/>
</dbReference>
<dbReference type="GO" id="GO:0004619">
    <property type="term" value="F:phosphoglycerate mutase activity"/>
    <property type="evidence" value="ECO:0007669"/>
    <property type="project" value="UniProtKB-UniRule"/>
</dbReference>
<evidence type="ECO:0000256" key="12">
    <source>
        <dbReference type="PIRSR" id="PIRSR001492-2"/>
    </source>
</evidence>
<evidence type="ECO:0000256" key="3">
    <source>
        <dbReference type="ARBA" id="ARBA00004798"/>
    </source>
</evidence>
<evidence type="ECO:0000256" key="8">
    <source>
        <dbReference type="ARBA" id="ARBA00023235"/>
    </source>
</evidence>
<dbReference type="NCBIfam" id="TIGR01307">
    <property type="entry name" value="pgm_bpd_ind"/>
    <property type="match status" value="1"/>
</dbReference>
<dbReference type="GO" id="GO:0005829">
    <property type="term" value="C:cytosol"/>
    <property type="evidence" value="ECO:0007669"/>
    <property type="project" value="TreeGrafter"/>
</dbReference>
<feature type="binding site" evidence="9 12">
    <location>
        <begin position="268"/>
        <end position="271"/>
    </location>
    <ligand>
        <name>substrate</name>
    </ligand>
</feature>
<feature type="binding site" evidence="9 12">
    <location>
        <position position="346"/>
    </location>
    <ligand>
        <name>substrate</name>
    </ligand>
</feature>
<evidence type="ECO:0000256" key="7">
    <source>
        <dbReference type="ARBA" id="ARBA00023211"/>
    </source>
</evidence>
<evidence type="ECO:0000256" key="11">
    <source>
        <dbReference type="PIRSR" id="PIRSR001492-1"/>
    </source>
</evidence>
<dbReference type="EC" id="5.4.2.12" evidence="9 10"/>
<organism evidence="16 17">
    <name type="scientific">Candidatus Falkowbacteria bacterium CG10_big_fil_rev_8_21_14_0_10_44_15</name>
    <dbReference type="NCBI Taxonomy" id="1974569"/>
    <lineage>
        <taxon>Bacteria</taxon>
        <taxon>Candidatus Falkowiibacteriota</taxon>
    </lineage>
</organism>